<reference evidence="1 2" key="1">
    <citation type="submission" date="2018-11" db="EMBL/GenBank/DDBJ databases">
        <title>Whole genome sequence of Streptomyces chrestomyceticus NBRC 13444(T).</title>
        <authorList>
            <person name="Komaki H."/>
            <person name="Tamura T."/>
        </authorList>
    </citation>
    <scope>NUCLEOTIDE SEQUENCE [LARGE SCALE GENOMIC DNA]</scope>
    <source>
        <strain evidence="1 2">NBRC 13444</strain>
    </source>
</reference>
<dbReference type="AlphaFoldDB" id="A0A7U9PTN9"/>
<accession>A0A7U9PTN9</accession>
<gene>
    <name evidence="1" type="ORF">OEIGOIKO_00089</name>
</gene>
<organism evidence="1 2">
    <name type="scientific">Streptomyces chrestomyceticus JCM 4735</name>
    <dbReference type="NCBI Taxonomy" id="1306181"/>
    <lineage>
        <taxon>Bacteria</taxon>
        <taxon>Bacillati</taxon>
        <taxon>Actinomycetota</taxon>
        <taxon>Actinomycetes</taxon>
        <taxon>Kitasatosporales</taxon>
        <taxon>Streptomycetaceae</taxon>
        <taxon>Streptomyces</taxon>
    </lineage>
</organism>
<comment type="caution">
    <text evidence="1">The sequence shown here is derived from an EMBL/GenBank/DDBJ whole genome shotgun (WGS) entry which is preliminary data.</text>
</comment>
<evidence type="ECO:0000313" key="1">
    <source>
        <dbReference type="EMBL" id="GCD32377.1"/>
    </source>
</evidence>
<sequence>MTFPRAPLIRRGYGEEAVHDALRRCAQALTALTKENDRLRADMQRHRDWIRANNIGDGSSLTGVPPVDAVLQQARAQQSAEQTITAAREQARNMLQAARAQAEAILQQRWVQTAQSPEHDQEEIQRLFS</sequence>
<dbReference type="Gene3D" id="6.10.250.660">
    <property type="match status" value="1"/>
</dbReference>
<dbReference type="OrthoDB" id="4210347at2"/>
<protein>
    <submittedName>
        <fullName evidence="1">Uncharacterized protein</fullName>
    </submittedName>
</protein>
<dbReference type="EMBL" id="BHZC01000001">
    <property type="protein sequence ID" value="GCD32377.1"/>
    <property type="molecule type" value="Genomic_DNA"/>
</dbReference>
<evidence type="ECO:0000313" key="2">
    <source>
        <dbReference type="Proteomes" id="UP000287830"/>
    </source>
</evidence>
<proteinExistence type="predicted"/>
<dbReference type="Proteomes" id="UP000287830">
    <property type="component" value="Unassembled WGS sequence"/>
</dbReference>
<name>A0A7U9PTN9_9ACTN</name>